<dbReference type="STRING" id="1123272.SAMN02745824_0797"/>
<sequence length="101" mass="10866">MQGAGLEPGVITLVFLAVGCLIAIFWLFAILIKTWRKTFMPAIAGLTLALLGMLAFLRPIQNLATGDYEGLGLMFLGAFFVVLGGTGTAIALYHRSQSKLY</sequence>
<accession>A0A1N6CR43</accession>
<reference evidence="3" key="1">
    <citation type="submission" date="2016-11" db="EMBL/GenBank/DDBJ databases">
        <authorList>
            <person name="Varghese N."/>
            <person name="Submissions S."/>
        </authorList>
    </citation>
    <scope>NUCLEOTIDE SEQUENCE [LARGE SCALE GENOMIC DNA]</scope>
    <source>
        <strain evidence="3">DSM 22363</strain>
    </source>
</reference>
<keyword evidence="1" id="KW-0812">Transmembrane</keyword>
<keyword evidence="3" id="KW-1185">Reference proteome</keyword>
<gene>
    <name evidence="2" type="ORF">SAMN02745824_0797</name>
</gene>
<evidence type="ECO:0000313" key="2">
    <source>
        <dbReference type="EMBL" id="SIN61038.1"/>
    </source>
</evidence>
<organism evidence="2 3">
    <name type="scientific">Parasphingorhabdus marina DSM 22363</name>
    <dbReference type="NCBI Taxonomy" id="1123272"/>
    <lineage>
        <taxon>Bacteria</taxon>
        <taxon>Pseudomonadati</taxon>
        <taxon>Pseudomonadota</taxon>
        <taxon>Alphaproteobacteria</taxon>
        <taxon>Sphingomonadales</taxon>
        <taxon>Sphingomonadaceae</taxon>
        <taxon>Parasphingorhabdus</taxon>
    </lineage>
</organism>
<proteinExistence type="predicted"/>
<feature type="transmembrane region" description="Helical" evidence="1">
    <location>
        <begin position="72"/>
        <end position="93"/>
    </location>
</feature>
<feature type="transmembrane region" description="Helical" evidence="1">
    <location>
        <begin position="12"/>
        <end position="32"/>
    </location>
</feature>
<protein>
    <submittedName>
        <fullName evidence="2">Uncharacterized protein</fullName>
    </submittedName>
</protein>
<feature type="transmembrane region" description="Helical" evidence="1">
    <location>
        <begin position="39"/>
        <end position="60"/>
    </location>
</feature>
<evidence type="ECO:0000313" key="3">
    <source>
        <dbReference type="Proteomes" id="UP000185192"/>
    </source>
</evidence>
<dbReference type="Proteomes" id="UP000185192">
    <property type="component" value="Unassembled WGS sequence"/>
</dbReference>
<dbReference type="EMBL" id="FSQW01000001">
    <property type="protein sequence ID" value="SIN61038.1"/>
    <property type="molecule type" value="Genomic_DNA"/>
</dbReference>
<evidence type="ECO:0000256" key="1">
    <source>
        <dbReference type="SAM" id="Phobius"/>
    </source>
</evidence>
<keyword evidence="1" id="KW-0472">Membrane</keyword>
<name>A0A1N6CR43_9SPHN</name>
<dbReference type="AlphaFoldDB" id="A0A1N6CR43"/>
<keyword evidence="1" id="KW-1133">Transmembrane helix</keyword>